<dbReference type="Gene3D" id="3.40.50.2300">
    <property type="match status" value="1"/>
</dbReference>
<dbReference type="Proteomes" id="UP000275256">
    <property type="component" value="Unassembled WGS sequence"/>
</dbReference>
<sequence length="125" mass="13304">MTDPLRVLVAEDDPDIRDVVAFKLGRAGFDVTAVEDGTRAAHELFGGSYAVAILDVMMPGLSGLDVLASYRASVPEGRTRILLLTARARDVDVDSGFAAGADDYVIKPFLPRELVSRVTALAGRA</sequence>
<evidence type="ECO:0000259" key="7">
    <source>
        <dbReference type="PROSITE" id="PS50110"/>
    </source>
</evidence>
<feature type="domain" description="Response regulatory" evidence="7">
    <location>
        <begin position="6"/>
        <end position="122"/>
    </location>
</feature>
<keyword evidence="4 8" id="KW-0238">DNA-binding</keyword>
<dbReference type="RefSeq" id="WP_121902558.1">
    <property type="nucleotide sequence ID" value="NZ_REFW01000005.1"/>
</dbReference>
<evidence type="ECO:0000256" key="2">
    <source>
        <dbReference type="ARBA" id="ARBA00023012"/>
    </source>
</evidence>
<dbReference type="GO" id="GO:0000976">
    <property type="term" value="F:transcription cis-regulatory region binding"/>
    <property type="evidence" value="ECO:0007669"/>
    <property type="project" value="TreeGrafter"/>
</dbReference>
<gene>
    <name evidence="8" type="ORF">EAX62_15060</name>
</gene>
<evidence type="ECO:0000256" key="1">
    <source>
        <dbReference type="ARBA" id="ARBA00022553"/>
    </source>
</evidence>
<evidence type="ECO:0000313" key="8">
    <source>
        <dbReference type="EMBL" id="RMB57780.1"/>
    </source>
</evidence>
<dbReference type="InterPro" id="IPR011006">
    <property type="entry name" value="CheY-like_superfamily"/>
</dbReference>
<evidence type="ECO:0000256" key="3">
    <source>
        <dbReference type="ARBA" id="ARBA00023015"/>
    </source>
</evidence>
<keyword evidence="2" id="KW-0902">Two-component regulatory system</keyword>
<keyword evidence="5" id="KW-0804">Transcription</keyword>
<dbReference type="PANTHER" id="PTHR48111">
    <property type="entry name" value="REGULATOR OF RPOS"/>
    <property type="match status" value="1"/>
</dbReference>
<evidence type="ECO:0000313" key="9">
    <source>
        <dbReference type="Proteomes" id="UP000275256"/>
    </source>
</evidence>
<dbReference type="CDD" id="cd17574">
    <property type="entry name" value="REC_OmpR"/>
    <property type="match status" value="1"/>
</dbReference>
<dbReference type="OrthoDB" id="5511894at2"/>
<protein>
    <submittedName>
        <fullName evidence="8">DNA-binding response regulator</fullName>
    </submittedName>
</protein>
<feature type="modified residue" description="4-aspartylphosphate" evidence="6">
    <location>
        <position position="55"/>
    </location>
</feature>
<evidence type="ECO:0000256" key="4">
    <source>
        <dbReference type="ARBA" id="ARBA00023125"/>
    </source>
</evidence>
<proteinExistence type="predicted"/>
<comment type="caution">
    <text evidence="8">The sequence shown here is derived from an EMBL/GenBank/DDBJ whole genome shotgun (WGS) entry which is preliminary data.</text>
</comment>
<dbReference type="Pfam" id="PF00072">
    <property type="entry name" value="Response_reg"/>
    <property type="match status" value="1"/>
</dbReference>
<accession>A0A3M0FYF9</accession>
<keyword evidence="3" id="KW-0805">Transcription regulation</keyword>
<keyword evidence="9" id="KW-1185">Reference proteome</keyword>
<dbReference type="InterPro" id="IPR001789">
    <property type="entry name" value="Sig_transdc_resp-reg_receiver"/>
</dbReference>
<dbReference type="SUPFAM" id="SSF52172">
    <property type="entry name" value="CheY-like"/>
    <property type="match status" value="1"/>
</dbReference>
<keyword evidence="1 6" id="KW-0597">Phosphoprotein</keyword>
<dbReference type="AlphaFoldDB" id="A0A3M0FYF9"/>
<dbReference type="GO" id="GO:0032993">
    <property type="term" value="C:protein-DNA complex"/>
    <property type="evidence" value="ECO:0007669"/>
    <property type="project" value="TreeGrafter"/>
</dbReference>
<dbReference type="GO" id="GO:0006355">
    <property type="term" value="P:regulation of DNA-templated transcription"/>
    <property type="evidence" value="ECO:0007669"/>
    <property type="project" value="TreeGrafter"/>
</dbReference>
<dbReference type="PANTHER" id="PTHR48111:SF1">
    <property type="entry name" value="TWO-COMPONENT RESPONSE REGULATOR ORR33"/>
    <property type="match status" value="1"/>
</dbReference>
<dbReference type="EMBL" id="REFW01000005">
    <property type="protein sequence ID" value="RMB57780.1"/>
    <property type="molecule type" value="Genomic_DNA"/>
</dbReference>
<reference evidence="8 9" key="1">
    <citation type="submission" date="2018-10" db="EMBL/GenBank/DDBJ databases">
        <title>Tessaracoccus antarcticuss sp. nov., isolated from sediment.</title>
        <authorList>
            <person name="Zhou L.Y."/>
            <person name="Du Z.J."/>
        </authorList>
    </citation>
    <scope>NUCLEOTIDE SEQUENCE [LARGE SCALE GENOMIC DNA]</scope>
    <source>
        <strain evidence="8 9">JDX10</strain>
    </source>
</reference>
<dbReference type="SMART" id="SM00448">
    <property type="entry name" value="REC"/>
    <property type="match status" value="1"/>
</dbReference>
<dbReference type="PROSITE" id="PS50110">
    <property type="entry name" value="RESPONSE_REGULATORY"/>
    <property type="match status" value="1"/>
</dbReference>
<dbReference type="GO" id="GO:0005829">
    <property type="term" value="C:cytosol"/>
    <property type="evidence" value="ECO:0007669"/>
    <property type="project" value="TreeGrafter"/>
</dbReference>
<evidence type="ECO:0000256" key="5">
    <source>
        <dbReference type="ARBA" id="ARBA00023163"/>
    </source>
</evidence>
<dbReference type="GO" id="GO:0000156">
    <property type="term" value="F:phosphorelay response regulator activity"/>
    <property type="evidence" value="ECO:0007669"/>
    <property type="project" value="TreeGrafter"/>
</dbReference>
<name>A0A3M0FYF9_9ACTN</name>
<dbReference type="InterPro" id="IPR039420">
    <property type="entry name" value="WalR-like"/>
</dbReference>
<evidence type="ECO:0000256" key="6">
    <source>
        <dbReference type="PROSITE-ProRule" id="PRU00169"/>
    </source>
</evidence>
<organism evidence="8 9">
    <name type="scientific">Tessaracoccus antarcticus</name>
    <dbReference type="NCBI Taxonomy" id="2479848"/>
    <lineage>
        <taxon>Bacteria</taxon>
        <taxon>Bacillati</taxon>
        <taxon>Actinomycetota</taxon>
        <taxon>Actinomycetes</taxon>
        <taxon>Propionibacteriales</taxon>
        <taxon>Propionibacteriaceae</taxon>
        <taxon>Tessaracoccus</taxon>
    </lineage>
</organism>